<reference evidence="3 4" key="1">
    <citation type="submission" date="2019-03" db="EMBL/GenBank/DDBJ databases">
        <title>Genome sequence of Lentibacillus salicampi ATCC BAA-719.</title>
        <authorList>
            <person name="Maclea K.S."/>
            <person name="Simoes Junior M."/>
        </authorList>
    </citation>
    <scope>NUCLEOTIDE SEQUENCE [LARGE SCALE GENOMIC DNA]</scope>
    <source>
        <strain evidence="3 4">ATCC BAA-719</strain>
    </source>
</reference>
<keyword evidence="1" id="KW-0238">DNA-binding</keyword>
<comment type="caution">
    <text evidence="3">The sequence shown here is derived from an EMBL/GenBank/DDBJ whole genome shotgun (WGS) entry which is preliminary data.</text>
</comment>
<dbReference type="Pfam" id="PF01381">
    <property type="entry name" value="HTH_3"/>
    <property type="match status" value="1"/>
</dbReference>
<protein>
    <submittedName>
        <fullName evidence="3">XRE family transcriptional regulator</fullName>
    </submittedName>
</protein>
<dbReference type="AlphaFoldDB" id="A0A4Y9ADM8"/>
<sequence>MEKISAEKLGNLVEEKRLEKGFTQEQLGEKAKINRQIIGRIENNKHVPSITQLNNLMDVLNFNLHDLTDEKEESNVFVAMMGKAETPNEKKWLEDMTAMMLCLRKHVRIRNAMNHEFTVKS</sequence>
<dbReference type="GO" id="GO:0003700">
    <property type="term" value="F:DNA-binding transcription factor activity"/>
    <property type="evidence" value="ECO:0007669"/>
    <property type="project" value="TreeGrafter"/>
</dbReference>
<dbReference type="CDD" id="cd00093">
    <property type="entry name" value="HTH_XRE"/>
    <property type="match status" value="1"/>
</dbReference>
<evidence type="ECO:0000313" key="4">
    <source>
        <dbReference type="Proteomes" id="UP000298484"/>
    </source>
</evidence>
<dbReference type="SUPFAM" id="SSF47413">
    <property type="entry name" value="lambda repressor-like DNA-binding domains"/>
    <property type="match status" value="1"/>
</dbReference>
<dbReference type="GO" id="GO:0005829">
    <property type="term" value="C:cytosol"/>
    <property type="evidence" value="ECO:0007669"/>
    <property type="project" value="TreeGrafter"/>
</dbReference>
<gene>
    <name evidence="3" type="ORF">E4U82_07130</name>
</gene>
<dbReference type="PANTHER" id="PTHR46797:SF1">
    <property type="entry name" value="METHYLPHOSPHONATE SYNTHASE"/>
    <property type="match status" value="1"/>
</dbReference>
<organism evidence="3 4">
    <name type="scientific">Lentibacillus salicampi</name>
    <dbReference type="NCBI Taxonomy" id="175306"/>
    <lineage>
        <taxon>Bacteria</taxon>
        <taxon>Bacillati</taxon>
        <taxon>Bacillota</taxon>
        <taxon>Bacilli</taxon>
        <taxon>Bacillales</taxon>
        <taxon>Bacillaceae</taxon>
        <taxon>Lentibacillus</taxon>
    </lineage>
</organism>
<dbReference type="EMBL" id="SRHY01000006">
    <property type="protein sequence ID" value="TFJ93432.1"/>
    <property type="molecule type" value="Genomic_DNA"/>
</dbReference>
<feature type="domain" description="HTH cro/C1-type" evidence="2">
    <location>
        <begin position="13"/>
        <end position="67"/>
    </location>
</feature>
<name>A0A4Y9ADM8_9BACI</name>
<dbReference type="InterPro" id="IPR050807">
    <property type="entry name" value="TransReg_Diox_bact_type"/>
</dbReference>
<dbReference type="PROSITE" id="PS50943">
    <property type="entry name" value="HTH_CROC1"/>
    <property type="match status" value="1"/>
</dbReference>
<dbReference type="OrthoDB" id="9814553at2"/>
<evidence type="ECO:0000313" key="3">
    <source>
        <dbReference type="EMBL" id="TFJ93432.1"/>
    </source>
</evidence>
<proteinExistence type="predicted"/>
<dbReference type="SMART" id="SM00530">
    <property type="entry name" value="HTH_XRE"/>
    <property type="match status" value="1"/>
</dbReference>
<evidence type="ECO:0000256" key="1">
    <source>
        <dbReference type="ARBA" id="ARBA00023125"/>
    </source>
</evidence>
<dbReference type="InterPro" id="IPR010982">
    <property type="entry name" value="Lambda_DNA-bd_dom_sf"/>
</dbReference>
<dbReference type="GO" id="GO:0003677">
    <property type="term" value="F:DNA binding"/>
    <property type="evidence" value="ECO:0007669"/>
    <property type="project" value="UniProtKB-KW"/>
</dbReference>
<dbReference type="RefSeq" id="WP_135109514.1">
    <property type="nucleotide sequence ID" value="NZ_SRHY01000006.1"/>
</dbReference>
<keyword evidence="4" id="KW-1185">Reference proteome</keyword>
<dbReference type="Gene3D" id="1.10.260.40">
    <property type="entry name" value="lambda repressor-like DNA-binding domains"/>
    <property type="match status" value="1"/>
</dbReference>
<dbReference type="Proteomes" id="UP000298484">
    <property type="component" value="Unassembled WGS sequence"/>
</dbReference>
<dbReference type="InterPro" id="IPR001387">
    <property type="entry name" value="Cro/C1-type_HTH"/>
</dbReference>
<evidence type="ECO:0000259" key="2">
    <source>
        <dbReference type="PROSITE" id="PS50943"/>
    </source>
</evidence>
<accession>A0A4Y9ADM8</accession>
<dbReference type="PANTHER" id="PTHR46797">
    <property type="entry name" value="HTH-TYPE TRANSCRIPTIONAL REGULATOR"/>
    <property type="match status" value="1"/>
</dbReference>